<dbReference type="SUPFAM" id="SSF158472">
    <property type="entry name" value="HAMP domain-like"/>
    <property type="match status" value="1"/>
</dbReference>
<feature type="domain" description="Histidine kinase" evidence="13">
    <location>
        <begin position="258"/>
        <end position="476"/>
    </location>
</feature>
<dbReference type="Gene3D" id="6.10.340.10">
    <property type="match status" value="1"/>
</dbReference>
<dbReference type="FunFam" id="3.30.565.10:FF:000006">
    <property type="entry name" value="Sensor histidine kinase WalK"/>
    <property type="match status" value="1"/>
</dbReference>
<evidence type="ECO:0000259" key="13">
    <source>
        <dbReference type="PROSITE" id="PS50109"/>
    </source>
</evidence>
<evidence type="ECO:0000256" key="3">
    <source>
        <dbReference type="ARBA" id="ARBA00004236"/>
    </source>
</evidence>
<evidence type="ECO:0000256" key="1">
    <source>
        <dbReference type="ARBA" id="ARBA00000085"/>
    </source>
</evidence>
<dbReference type="RefSeq" id="WP_208055890.1">
    <property type="nucleotide sequence ID" value="NZ_JAGEMK010000004.1"/>
</dbReference>
<dbReference type="PROSITE" id="PS50885">
    <property type="entry name" value="HAMP"/>
    <property type="match status" value="1"/>
</dbReference>
<dbReference type="SUPFAM" id="SSF55874">
    <property type="entry name" value="ATPase domain of HSP90 chaperone/DNA topoisomerase II/histidine kinase"/>
    <property type="match status" value="1"/>
</dbReference>
<evidence type="ECO:0000256" key="6">
    <source>
        <dbReference type="ARBA" id="ARBA00022679"/>
    </source>
</evidence>
<dbReference type="AlphaFoldDB" id="A0A939LSF7"/>
<feature type="transmembrane region" description="Helical" evidence="12">
    <location>
        <begin position="168"/>
        <end position="189"/>
    </location>
</feature>
<dbReference type="Pfam" id="PF00512">
    <property type="entry name" value="HisKA"/>
    <property type="match status" value="1"/>
</dbReference>
<dbReference type="CDD" id="cd00082">
    <property type="entry name" value="HisKA"/>
    <property type="match status" value="1"/>
</dbReference>
<name>A0A939LSF7_9CELL</name>
<dbReference type="GO" id="GO:0000155">
    <property type="term" value="F:phosphorelay sensor kinase activity"/>
    <property type="evidence" value="ECO:0007669"/>
    <property type="project" value="InterPro"/>
</dbReference>
<dbReference type="CDD" id="cd06225">
    <property type="entry name" value="HAMP"/>
    <property type="match status" value="1"/>
</dbReference>
<comment type="caution">
    <text evidence="15">The sequence shown here is derived from an EMBL/GenBank/DDBJ whole genome shotgun (WGS) entry which is preliminary data.</text>
</comment>
<dbReference type="InterPro" id="IPR036097">
    <property type="entry name" value="HisK_dim/P_sf"/>
</dbReference>
<sequence length="477" mass="49945">MTAVWGRLPLRTQLTAVFALLLLVGLGLTGVAAQGLLRQSLVSQVDAQLETAAPALVEEFTSGLPSRGTSTDGTQPSDYHVRVAGTDGVTLKQWAATSSTAAIPSIPRLTAEEVLALDGEAYTVASAAGPGRWRVLSRALVSGDTVVGSVSVALPLTAADATLARMQAALTAIGVGVVSLGAVAGWWGVRRALRPLREIEDTAQAIAAGDLARRVPDGPTSTEVGRLAAALNVMLTQIEQAFTDRTASEERMRRFVADASHELRTPLATIRGYGELYRMGALREQAEVETTLRRIEDSATRMGVLVNDLLQLARLDEKRPLRHEEVDLAVLAGDAVADLHALDPTRPARLEPVGGSVAGAVVLGDDGRLRQVLANLVGNVVQHTPPGTPVELGVGRDGDRVVLEVRDHGPGIDPAHASRVFERFYRVDASRGRETGGAGLGMAIVAAIVAAHEGTVDITQTPGGGTTVRVSLPPVAV</sequence>
<keyword evidence="8 15" id="KW-0418">Kinase</keyword>
<evidence type="ECO:0000313" key="15">
    <source>
        <dbReference type="EMBL" id="MBO1752210.1"/>
    </source>
</evidence>
<keyword evidence="6" id="KW-0808">Transferase</keyword>
<evidence type="ECO:0000256" key="10">
    <source>
        <dbReference type="ARBA" id="ARBA00023012"/>
    </source>
</evidence>
<comment type="cofactor">
    <cofactor evidence="2">
        <name>a divalent metal cation</name>
        <dbReference type="ChEBI" id="CHEBI:60240"/>
    </cofactor>
</comment>
<dbReference type="GO" id="GO:0005886">
    <property type="term" value="C:plasma membrane"/>
    <property type="evidence" value="ECO:0007669"/>
    <property type="project" value="UniProtKB-SubCell"/>
</dbReference>
<dbReference type="InterPro" id="IPR005467">
    <property type="entry name" value="His_kinase_dom"/>
</dbReference>
<dbReference type="SMART" id="SM00388">
    <property type="entry name" value="HisKA"/>
    <property type="match status" value="1"/>
</dbReference>
<dbReference type="Gene3D" id="3.30.565.10">
    <property type="entry name" value="Histidine kinase-like ATPase, C-terminal domain"/>
    <property type="match status" value="1"/>
</dbReference>
<keyword evidence="10" id="KW-0902">Two-component regulatory system</keyword>
<proteinExistence type="predicted"/>
<dbReference type="GO" id="GO:0005509">
    <property type="term" value="F:calcium ion binding"/>
    <property type="evidence" value="ECO:0007669"/>
    <property type="project" value="UniProtKB-ARBA"/>
</dbReference>
<keyword evidence="5" id="KW-0597">Phosphoprotein</keyword>
<dbReference type="Pfam" id="PF00672">
    <property type="entry name" value="HAMP"/>
    <property type="match status" value="1"/>
</dbReference>
<keyword evidence="7 12" id="KW-0812">Transmembrane</keyword>
<evidence type="ECO:0000256" key="8">
    <source>
        <dbReference type="ARBA" id="ARBA00022777"/>
    </source>
</evidence>
<evidence type="ECO:0000256" key="9">
    <source>
        <dbReference type="ARBA" id="ARBA00022989"/>
    </source>
</evidence>
<keyword evidence="9 12" id="KW-1133">Transmembrane helix</keyword>
<dbReference type="PANTHER" id="PTHR45436">
    <property type="entry name" value="SENSOR HISTIDINE KINASE YKOH"/>
    <property type="match status" value="1"/>
</dbReference>
<dbReference type="PANTHER" id="PTHR45436:SF5">
    <property type="entry name" value="SENSOR HISTIDINE KINASE TRCS"/>
    <property type="match status" value="1"/>
</dbReference>
<dbReference type="InterPro" id="IPR036890">
    <property type="entry name" value="HATPase_C_sf"/>
</dbReference>
<reference evidence="15" key="1">
    <citation type="submission" date="2021-03" db="EMBL/GenBank/DDBJ databases">
        <title>Actinotalea soli sp. nov., isolated from soil.</title>
        <authorList>
            <person name="Ping W."/>
            <person name="Zhang J."/>
        </authorList>
    </citation>
    <scope>NUCLEOTIDE SEQUENCE</scope>
    <source>
        <strain evidence="15">BY-33</strain>
    </source>
</reference>
<dbReference type="InterPro" id="IPR003661">
    <property type="entry name" value="HisK_dim/P_dom"/>
</dbReference>
<keyword evidence="11 12" id="KW-0472">Membrane</keyword>
<dbReference type="PRINTS" id="PR00344">
    <property type="entry name" value="BCTRLSENSOR"/>
</dbReference>
<evidence type="ECO:0000259" key="14">
    <source>
        <dbReference type="PROSITE" id="PS50885"/>
    </source>
</evidence>
<dbReference type="EMBL" id="JAGEMK010000004">
    <property type="protein sequence ID" value="MBO1752210.1"/>
    <property type="molecule type" value="Genomic_DNA"/>
</dbReference>
<gene>
    <name evidence="15" type="ORF">J4G33_10390</name>
</gene>
<feature type="domain" description="HAMP" evidence="14">
    <location>
        <begin position="190"/>
        <end position="243"/>
    </location>
</feature>
<dbReference type="SUPFAM" id="SSF47384">
    <property type="entry name" value="Homodimeric domain of signal transducing histidine kinase"/>
    <property type="match status" value="1"/>
</dbReference>
<dbReference type="InterPro" id="IPR004358">
    <property type="entry name" value="Sig_transdc_His_kin-like_C"/>
</dbReference>
<dbReference type="Pfam" id="PF02518">
    <property type="entry name" value="HATPase_c"/>
    <property type="match status" value="1"/>
</dbReference>
<keyword evidence="16" id="KW-1185">Reference proteome</keyword>
<evidence type="ECO:0000313" key="16">
    <source>
        <dbReference type="Proteomes" id="UP000664209"/>
    </source>
</evidence>
<comment type="subcellular location">
    <subcellularLocation>
        <location evidence="3">Cell membrane</location>
    </subcellularLocation>
</comment>
<dbReference type="InterPro" id="IPR003594">
    <property type="entry name" value="HATPase_dom"/>
</dbReference>
<protein>
    <recommendedName>
        <fullName evidence="4">histidine kinase</fullName>
        <ecNumber evidence="4">2.7.13.3</ecNumber>
    </recommendedName>
</protein>
<accession>A0A939LSF7</accession>
<comment type="catalytic activity">
    <reaction evidence="1">
        <text>ATP + protein L-histidine = ADP + protein N-phospho-L-histidine.</text>
        <dbReference type="EC" id="2.7.13.3"/>
    </reaction>
</comment>
<dbReference type="CDD" id="cd00075">
    <property type="entry name" value="HATPase"/>
    <property type="match status" value="1"/>
</dbReference>
<evidence type="ECO:0000256" key="4">
    <source>
        <dbReference type="ARBA" id="ARBA00012438"/>
    </source>
</evidence>
<dbReference type="SMART" id="SM00304">
    <property type="entry name" value="HAMP"/>
    <property type="match status" value="1"/>
</dbReference>
<dbReference type="InterPro" id="IPR003660">
    <property type="entry name" value="HAMP_dom"/>
</dbReference>
<dbReference type="InterPro" id="IPR050428">
    <property type="entry name" value="TCS_sensor_his_kinase"/>
</dbReference>
<dbReference type="FunFam" id="1.10.287.130:FF:000001">
    <property type="entry name" value="Two-component sensor histidine kinase"/>
    <property type="match status" value="1"/>
</dbReference>
<dbReference type="EC" id="2.7.13.3" evidence="4"/>
<dbReference type="Proteomes" id="UP000664209">
    <property type="component" value="Unassembled WGS sequence"/>
</dbReference>
<dbReference type="SMART" id="SM00387">
    <property type="entry name" value="HATPase_c"/>
    <property type="match status" value="1"/>
</dbReference>
<dbReference type="Gene3D" id="1.10.287.130">
    <property type="match status" value="1"/>
</dbReference>
<evidence type="ECO:0000256" key="12">
    <source>
        <dbReference type="SAM" id="Phobius"/>
    </source>
</evidence>
<dbReference type="PROSITE" id="PS50109">
    <property type="entry name" value="HIS_KIN"/>
    <property type="match status" value="1"/>
</dbReference>
<evidence type="ECO:0000256" key="7">
    <source>
        <dbReference type="ARBA" id="ARBA00022692"/>
    </source>
</evidence>
<evidence type="ECO:0000256" key="2">
    <source>
        <dbReference type="ARBA" id="ARBA00001968"/>
    </source>
</evidence>
<organism evidence="15 16">
    <name type="scientific">Actinotalea soli</name>
    <dbReference type="NCBI Taxonomy" id="2819234"/>
    <lineage>
        <taxon>Bacteria</taxon>
        <taxon>Bacillati</taxon>
        <taxon>Actinomycetota</taxon>
        <taxon>Actinomycetes</taxon>
        <taxon>Micrococcales</taxon>
        <taxon>Cellulomonadaceae</taxon>
        <taxon>Actinotalea</taxon>
    </lineage>
</organism>
<evidence type="ECO:0000256" key="5">
    <source>
        <dbReference type="ARBA" id="ARBA00022553"/>
    </source>
</evidence>
<evidence type="ECO:0000256" key="11">
    <source>
        <dbReference type="ARBA" id="ARBA00023136"/>
    </source>
</evidence>